<dbReference type="CDD" id="cd01831">
    <property type="entry name" value="Endoglucanase_E_like"/>
    <property type="match status" value="1"/>
</dbReference>
<evidence type="ECO:0000313" key="3">
    <source>
        <dbReference type="Proteomes" id="UP000585050"/>
    </source>
</evidence>
<name>A0A7X8SNU6_9BACT</name>
<comment type="caution">
    <text evidence="2">The sequence shown here is derived from an EMBL/GenBank/DDBJ whole genome shotgun (WGS) entry which is preliminary data.</text>
</comment>
<keyword evidence="3" id="KW-1185">Reference proteome</keyword>
<dbReference type="Proteomes" id="UP000585050">
    <property type="component" value="Unassembled WGS sequence"/>
</dbReference>
<dbReference type="GO" id="GO:0052689">
    <property type="term" value="F:carboxylic ester hydrolase activity"/>
    <property type="evidence" value="ECO:0007669"/>
    <property type="project" value="InterPro"/>
</dbReference>
<evidence type="ECO:0000259" key="1">
    <source>
        <dbReference type="Pfam" id="PF17996"/>
    </source>
</evidence>
<dbReference type="RefSeq" id="WP_168884312.1">
    <property type="nucleotide sequence ID" value="NZ_JABAIL010000007.1"/>
</dbReference>
<organism evidence="2 3">
    <name type="scientific">Flammeovirga agarivorans</name>
    <dbReference type="NCBI Taxonomy" id="2726742"/>
    <lineage>
        <taxon>Bacteria</taxon>
        <taxon>Pseudomonadati</taxon>
        <taxon>Bacteroidota</taxon>
        <taxon>Cytophagia</taxon>
        <taxon>Cytophagales</taxon>
        <taxon>Flammeovirgaceae</taxon>
        <taxon>Flammeovirga</taxon>
    </lineage>
</organism>
<feature type="domain" description="Carbohydrate esterase 2 N-terminal" evidence="1">
    <location>
        <begin position="7"/>
        <end position="104"/>
    </location>
</feature>
<reference evidence="2 3" key="1">
    <citation type="submission" date="2020-04" db="EMBL/GenBank/DDBJ databases">
        <title>Flammeovirga sp. SR4, a novel species isolated from seawater.</title>
        <authorList>
            <person name="Wang X."/>
        </authorList>
    </citation>
    <scope>NUCLEOTIDE SEQUENCE [LARGE SCALE GENOMIC DNA]</scope>
    <source>
        <strain evidence="2 3">SR4</strain>
    </source>
</reference>
<dbReference type="SUPFAM" id="SSF52266">
    <property type="entry name" value="SGNH hydrolase"/>
    <property type="match status" value="1"/>
</dbReference>
<dbReference type="AlphaFoldDB" id="A0A7X8SNU6"/>
<protein>
    <submittedName>
        <fullName evidence="2">SGNH/GDSL hydrolase family protein</fullName>
    </submittedName>
</protein>
<dbReference type="EMBL" id="JABAIL010000007">
    <property type="protein sequence ID" value="NLR93597.1"/>
    <property type="molecule type" value="Genomic_DNA"/>
</dbReference>
<evidence type="ECO:0000313" key="2">
    <source>
        <dbReference type="EMBL" id="NLR93597.1"/>
    </source>
</evidence>
<dbReference type="PANTHER" id="PTHR37834:SF2">
    <property type="entry name" value="ESTERASE, SGNH HYDROLASE-TYPE"/>
    <property type="match status" value="1"/>
</dbReference>
<dbReference type="InterPro" id="IPR036514">
    <property type="entry name" value="SGNH_hydro_sf"/>
</dbReference>
<dbReference type="InterPro" id="IPR037461">
    <property type="entry name" value="CtCE2-like_dom"/>
</dbReference>
<keyword evidence="2" id="KW-0378">Hydrolase</keyword>
<accession>A0A7X8SNU6</accession>
<dbReference type="PANTHER" id="PTHR37834">
    <property type="entry name" value="GDSL-LIKE LIPASE/ACYLHYDROLASE DOMAIN PROTEIN (AFU_ORTHOLOGUE AFUA_2G00620)"/>
    <property type="match status" value="1"/>
</dbReference>
<gene>
    <name evidence="2" type="ORF">HGP29_20530</name>
</gene>
<dbReference type="Gene3D" id="3.40.50.1110">
    <property type="entry name" value="SGNH hydrolase"/>
    <property type="match status" value="1"/>
</dbReference>
<dbReference type="Gene3D" id="2.60.120.260">
    <property type="entry name" value="Galactose-binding domain-like"/>
    <property type="match status" value="1"/>
</dbReference>
<sequence>MENIYIQGRVEQSNEQIKIFWPGTILTFKINGGPLKVQLSDDLGESRYSIIVDGKEIEDIQPTENKEWYVLYAPKDKKDHTVELHRKNDFSKGTSTLYAVVCDGDLDEIKPNKKHIEYYGNSISVGYANEDTTGNDDSYFTNNYWAYTSQTSRALNTEQTIIARSGIGLMVSWFDLIMPELYDRLNPNDKKSKWDFSKKIPDLVVINLMQNDKWLMQNPDNENFLKRIGRRQLEGEEIIEKYSQFLQGIRLKYPNTPIICTLGCMDISSKSSVFPEYVKSAIHYMRDDQIYYLEYPFLAKLAHPSVEMHTKMSQYLVEFIRKHQLI</sequence>
<dbReference type="InterPro" id="IPR052762">
    <property type="entry name" value="PCW_deacetylase/CE"/>
</dbReference>
<dbReference type="Pfam" id="PF17996">
    <property type="entry name" value="CE2_N"/>
    <property type="match status" value="1"/>
</dbReference>
<dbReference type="InterPro" id="IPR040794">
    <property type="entry name" value="CE2_N"/>
</dbReference>
<proteinExistence type="predicted"/>